<dbReference type="PROSITE" id="PS50525">
    <property type="entry name" value="RDRP_SSRNA_NEG_SEG"/>
    <property type="match status" value="1"/>
</dbReference>
<dbReference type="EC" id="3.1.3.3" evidence="4"/>
<evidence type="ECO:0000256" key="7">
    <source>
        <dbReference type="ARBA" id="ARBA00022801"/>
    </source>
</evidence>
<comment type="cofactor">
    <cofactor evidence="1">
        <name>Mg(2+)</name>
        <dbReference type="ChEBI" id="CHEBI:18420"/>
    </cofactor>
</comment>
<dbReference type="PANTHER" id="PTHR43344:SF2">
    <property type="entry name" value="PHOSPHOSERINE PHOSPHATASE"/>
    <property type="match status" value="1"/>
</dbReference>
<dbReference type="InterPro" id="IPR023214">
    <property type="entry name" value="HAD_sf"/>
</dbReference>
<evidence type="ECO:0000256" key="9">
    <source>
        <dbReference type="ARBA" id="ARBA00023299"/>
    </source>
</evidence>
<keyword evidence="9" id="KW-0718">Serine biosynthesis</keyword>
<comment type="caution">
    <text evidence="13">The sequence shown here is derived from an EMBL/GenBank/DDBJ whole genome shotgun (WGS) entry which is preliminary data.</text>
</comment>
<gene>
    <name evidence="13" type="ORF">CLPUN_39940</name>
</gene>
<comment type="similarity">
    <text evidence="3">Belongs to the HAD-like hydrolase superfamily. SerB family.</text>
</comment>
<evidence type="ECO:0000256" key="11">
    <source>
        <dbReference type="ARBA" id="ARBA00048523"/>
    </source>
</evidence>
<comment type="pathway">
    <text evidence="2">Amino-acid biosynthesis; L-serine biosynthesis; L-serine from 3-phospho-D-glycerate: step 3/3.</text>
</comment>
<keyword evidence="14" id="KW-1185">Reference proteome</keyword>
<dbReference type="GO" id="GO:0036424">
    <property type="term" value="F:L-phosphoserine phosphatase activity"/>
    <property type="evidence" value="ECO:0007669"/>
    <property type="project" value="TreeGrafter"/>
</dbReference>
<dbReference type="GO" id="GO:0000287">
    <property type="term" value="F:magnesium ion binding"/>
    <property type="evidence" value="ECO:0007669"/>
    <property type="project" value="TreeGrafter"/>
</dbReference>
<dbReference type="EMBL" id="LZZM01000201">
    <property type="protein sequence ID" value="OOM74289.1"/>
    <property type="molecule type" value="Genomic_DNA"/>
</dbReference>
<evidence type="ECO:0000256" key="5">
    <source>
        <dbReference type="ARBA" id="ARBA00022605"/>
    </source>
</evidence>
<reference evidence="13 14" key="1">
    <citation type="submission" date="2016-05" db="EMBL/GenBank/DDBJ databases">
        <title>Microbial solvent formation.</title>
        <authorList>
            <person name="Poehlein A."/>
            <person name="Montoya Solano J.D."/>
            <person name="Flitsch S."/>
            <person name="Krabben P."/>
            <person name="Duerre P."/>
            <person name="Daniel R."/>
        </authorList>
    </citation>
    <scope>NUCLEOTIDE SEQUENCE [LARGE SCALE GENOMIC DNA]</scope>
    <source>
        <strain evidence="13 14">DSM 2619</strain>
    </source>
</reference>
<comment type="catalytic activity">
    <reaction evidence="10">
        <text>O-phospho-L-serine + H2O = L-serine + phosphate</text>
        <dbReference type="Rhea" id="RHEA:21208"/>
        <dbReference type="ChEBI" id="CHEBI:15377"/>
        <dbReference type="ChEBI" id="CHEBI:33384"/>
        <dbReference type="ChEBI" id="CHEBI:43474"/>
        <dbReference type="ChEBI" id="CHEBI:57524"/>
        <dbReference type="EC" id="3.1.3.3"/>
    </reaction>
</comment>
<evidence type="ECO:0000259" key="12">
    <source>
        <dbReference type="PROSITE" id="PS50525"/>
    </source>
</evidence>
<name>A0A1S8T9H9_9CLOT</name>
<dbReference type="STRING" id="29367.CLPUN_39940"/>
<keyword evidence="6" id="KW-0479">Metal-binding</keyword>
<dbReference type="InterPro" id="IPR050582">
    <property type="entry name" value="HAD-like_SerB"/>
</dbReference>
<comment type="catalytic activity">
    <reaction evidence="11">
        <text>O-phospho-D-serine + H2O = D-serine + phosphate</text>
        <dbReference type="Rhea" id="RHEA:24873"/>
        <dbReference type="ChEBI" id="CHEBI:15377"/>
        <dbReference type="ChEBI" id="CHEBI:35247"/>
        <dbReference type="ChEBI" id="CHEBI:43474"/>
        <dbReference type="ChEBI" id="CHEBI:58680"/>
        <dbReference type="EC" id="3.1.3.3"/>
    </reaction>
</comment>
<dbReference type="GO" id="GO:0006564">
    <property type="term" value="P:L-serine biosynthetic process"/>
    <property type="evidence" value="ECO:0007669"/>
    <property type="project" value="UniProtKB-KW"/>
</dbReference>
<evidence type="ECO:0000256" key="4">
    <source>
        <dbReference type="ARBA" id="ARBA00012640"/>
    </source>
</evidence>
<dbReference type="CDD" id="cd02612">
    <property type="entry name" value="HAD_PGPPase"/>
    <property type="match status" value="1"/>
</dbReference>
<organism evidence="13 14">
    <name type="scientific">Clostridium puniceum</name>
    <dbReference type="NCBI Taxonomy" id="29367"/>
    <lineage>
        <taxon>Bacteria</taxon>
        <taxon>Bacillati</taxon>
        <taxon>Bacillota</taxon>
        <taxon>Clostridia</taxon>
        <taxon>Eubacteriales</taxon>
        <taxon>Clostridiaceae</taxon>
        <taxon>Clostridium</taxon>
    </lineage>
</organism>
<dbReference type="SUPFAM" id="SSF56784">
    <property type="entry name" value="HAD-like"/>
    <property type="match status" value="1"/>
</dbReference>
<keyword evidence="8" id="KW-0460">Magnesium</keyword>
<dbReference type="InterPro" id="IPR006385">
    <property type="entry name" value="HAD_hydro_SerB1"/>
</dbReference>
<evidence type="ECO:0000256" key="1">
    <source>
        <dbReference type="ARBA" id="ARBA00001946"/>
    </source>
</evidence>
<keyword evidence="7 13" id="KW-0378">Hydrolase</keyword>
<keyword evidence="5" id="KW-0028">Amino-acid biosynthesis</keyword>
<dbReference type="GO" id="GO:0039694">
    <property type="term" value="P:viral RNA genome replication"/>
    <property type="evidence" value="ECO:0007669"/>
    <property type="project" value="InterPro"/>
</dbReference>
<dbReference type="GO" id="GO:0005737">
    <property type="term" value="C:cytoplasm"/>
    <property type="evidence" value="ECO:0007669"/>
    <property type="project" value="TreeGrafter"/>
</dbReference>
<dbReference type="Gene3D" id="3.40.50.1000">
    <property type="entry name" value="HAD superfamily/HAD-like"/>
    <property type="match status" value="1"/>
</dbReference>
<evidence type="ECO:0000256" key="2">
    <source>
        <dbReference type="ARBA" id="ARBA00005135"/>
    </source>
</evidence>
<evidence type="ECO:0000313" key="14">
    <source>
        <dbReference type="Proteomes" id="UP000190890"/>
    </source>
</evidence>
<evidence type="ECO:0000256" key="8">
    <source>
        <dbReference type="ARBA" id="ARBA00022842"/>
    </source>
</evidence>
<dbReference type="NCBIfam" id="TIGR01488">
    <property type="entry name" value="HAD-SF-IB"/>
    <property type="match status" value="1"/>
</dbReference>
<evidence type="ECO:0000256" key="3">
    <source>
        <dbReference type="ARBA" id="ARBA00009184"/>
    </source>
</evidence>
<dbReference type="GO" id="GO:0003968">
    <property type="term" value="F:RNA-directed RNA polymerase activity"/>
    <property type="evidence" value="ECO:0007669"/>
    <property type="project" value="InterPro"/>
</dbReference>
<dbReference type="InterPro" id="IPR036412">
    <property type="entry name" value="HAD-like_sf"/>
</dbReference>
<dbReference type="Pfam" id="PF12710">
    <property type="entry name" value="HAD"/>
    <property type="match status" value="1"/>
</dbReference>
<dbReference type="NCBIfam" id="TIGR01490">
    <property type="entry name" value="HAD-SF-IB-hyp1"/>
    <property type="match status" value="1"/>
</dbReference>
<sequence length="260" mass="30847">MRTLFFILLTYISKGRDRMSDIGAFFDLDGTLYREGLITEVFKKMVKYEIIGSERWYNDVRPYFMKWDKRQGDYDNYLLKMIDIYIESIKGLKRQQMEYIAQKVVEQKGDRVYTFTRDRIKWHQVNNHKLVIISGSPSELVSEMAKKYGFTDYIGAKYITDDDEVYTGNVIPMWDSKSKAKAINDFVNKYDIDLDKSYAYGDTAGDYTMFKNVKHPYCMNPTKELLQKVLKDRELIKKVNVVVERKDVIYNLDIEDIQFL</sequence>
<dbReference type="Proteomes" id="UP000190890">
    <property type="component" value="Unassembled WGS sequence"/>
</dbReference>
<evidence type="ECO:0000256" key="6">
    <source>
        <dbReference type="ARBA" id="ARBA00022723"/>
    </source>
</evidence>
<dbReference type="AlphaFoldDB" id="A0A1S8T9H9"/>
<accession>A0A1S8T9H9</accession>
<proteinExistence type="inferred from homology"/>
<dbReference type="PANTHER" id="PTHR43344">
    <property type="entry name" value="PHOSPHOSERINE PHOSPHATASE"/>
    <property type="match status" value="1"/>
</dbReference>
<protein>
    <recommendedName>
        <fullName evidence="4">phosphoserine phosphatase</fullName>
        <ecNumber evidence="4">3.1.3.3</ecNumber>
    </recommendedName>
</protein>
<evidence type="ECO:0000313" key="13">
    <source>
        <dbReference type="EMBL" id="OOM74289.1"/>
    </source>
</evidence>
<dbReference type="InterPro" id="IPR007099">
    <property type="entry name" value="RNA-dir_pol_NSvirus"/>
</dbReference>
<feature type="domain" description="RdRp catalytic" evidence="12">
    <location>
        <begin position="13"/>
        <end position="198"/>
    </location>
</feature>
<evidence type="ECO:0000256" key="10">
    <source>
        <dbReference type="ARBA" id="ARBA00048138"/>
    </source>
</evidence>